<comment type="caution">
    <text evidence="2">The sequence shown here is derived from an EMBL/GenBank/DDBJ whole genome shotgun (WGS) entry which is preliminary data.</text>
</comment>
<reference evidence="2 3" key="1">
    <citation type="submission" date="2019-04" db="EMBL/GenBank/DDBJ databases">
        <title>Pedobacter sp. AR-2-6 sp. nov., isolated from Arctic soil.</title>
        <authorList>
            <person name="Dahal R.H."/>
            <person name="Kim D.-U."/>
        </authorList>
    </citation>
    <scope>NUCLEOTIDE SEQUENCE [LARGE SCALE GENOMIC DNA]</scope>
    <source>
        <strain evidence="2 3">AR-2-6</strain>
    </source>
</reference>
<dbReference type="InterPro" id="IPR019861">
    <property type="entry name" value="PorP/SprF_Bacteroidetes"/>
</dbReference>
<evidence type="ECO:0000256" key="1">
    <source>
        <dbReference type="SAM" id="SignalP"/>
    </source>
</evidence>
<feature type="chain" id="PRO_5021016322" evidence="1">
    <location>
        <begin position="26"/>
        <end position="298"/>
    </location>
</feature>
<dbReference type="OrthoDB" id="891773at2"/>
<gene>
    <name evidence="2" type="ORF">FA045_03505</name>
</gene>
<accession>A0A4U1C9E6</accession>
<dbReference type="NCBIfam" id="TIGR03519">
    <property type="entry name" value="T9SS_PorP_fam"/>
    <property type="match status" value="1"/>
</dbReference>
<protein>
    <submittedName>
        <fullName evidence="2">Type IX secretion system membrane protein PorP/SprF</fullName>
    </submittedName>
</protein>
<organism evidence="2 3">
    <name type="scientific">Pedobacter cryotolerans</name>
    <dbReference type="NCBI Taxonomy" id="2571270"/>
    <lineage>
        <taxon>Bacteria</taxon>
        <taxon>Pseudomonadati</taxon>
        <taxon>Bacteroidota</taxon>
        <taxon>Sphingobacteriia</taxon>
        <taxon>Sphingobacteriales</taxon>
        <taxon>Sphingobacteriaceae</taxon>
        <taxon>Pedobacter</taxon>
    </lineage>
</organism>
<feature type="signal peptide" evidence="1">
    <location>
        <begin position="1"/>
        <end position="25"/>
    </location>
</feature>
<keyword evidence="3" id="KW-1185">Reference proteome</keyword>
<evidence type="ECO:0000313" key="2">
    <source>
        <dbReference type="EMBL" id="TKC02361.1"/>
    </source>
</evidence>
<dbReference type="Pfam" id="PF11751">
    <property type="entry name" value="PorP_SprF"/>
    <property type="match status" value="1"/>
</dbReference>
<dbReference type="RefSeq" id="WP_136874542.1">
    <property type="nucleotide sequence ID" value="NZ_SWBO01000002.1"/>
</dbReference>
<name>A0A4U1C9E6_9SPHI</name>
<dbReference type="Proteomes" id="UP000310477">
    <property type="component" value="Unassembled WGS sequence"/>
</dbReference>
<proteinExistence type="predicted"/>
<evidence type="ECO:0000313" key="3">
    <source>
        <dbReference type="Proteomes" id="UP000310477"/>
    </source>
</evidence>
<keyword evidence="1" id="KW-0732">Signal</keyword>
<dbReference type="AlphaFoldDB" id="A0A4U1C9E6"/>
<dbReference type="EMBL" id="SWBO01000002">
    <property type="protein sequence ID" value="TKC02361.1"/>
    <property type="molecule type" value="Genomic_DNA"/>
</dbReference>
<sequence>MKIYKVFAKFTFMMLFAGFTFAAKAQQSTLGAIFYQNQYLANPSLAGRYEGLNASLSYRQQWSRIEGAPVNQALTVDWSGGKRVGLGLLIYSDQAGLLNRTRTMATYAYHLPLGENQQLHFGISFGFMSQRIKYEDLIGDLKDNSLERFDNRQVFLDGDFGLAFTTSKLNLQLAVPNLRVMFNNEENIARLDRTTFFTAISYKIPFENFLNGMKVEPKIVYQGVKDFDDLLNIGANVTFSDEKLSVMTIWSSSDNLTYGIGINHNRIFSFTGMYGNSFKEIQGFDNAYFELGIKCKIF</sequence>